<dbReference type="Proteomes" id="UP001179121">
    <property type="component" value="Chromosome"/>
</dbReference>
<dbReference type="RefSeq" id="WP_289271319.1">
    <property type="nucleotide sequence ID" value="NZ_OX365700.1"/>
</dbReference>
<name>A0AA86N353_9BACT</name>
<dbReference type="EMBL" id="OX365700">
    <property type="protein sequence ID" value="CAI4033895.1"/>
    <property type="molecule type" value="Genomic_DNA"/>
</dbReference>
<sequence>MPTDDAQRLTIEKGTCFALLAYDIGAAINLDLADRRITALKERAQIRYKLRAPPHLEYRPAPLRILQETAPIKLWHYATSPSIELMLYDFGALTVTYKIPIEGPFAGLLGLSEALYDNPSLLTDSRRWVDQLAEALGEAIEKPALAGEVEDYAIFHIEASSAPNRPFLWTAFEHELAQILRCERAPLSEQEIRDAMSYRLSFSPEDLAVIDWNAAFLFGSDMEDVRAVIEFANVELLEMRLLDRQLDLALDQAYEALARTPWSRLPLPRSLETSSTRIAEMQVDSAILFERVTNTLKLLGDQYLARLYRMISQRFHLEDWDASIIRKLQTLDSIYGKMTDRAANRRMELLEWIIVVLIAISIVISFIPMGSSQ</sequence>
<feature type="transmembrane region" description="Helical" evidence="1">
    <location>
        <begin position="349"/>
        <end position="369"/>
    </location>
</feature>
<dbReference type="AlphaFoldDB" id="A0AA86N353"/>
<keyword evidence="1" id="KW-0812">Transmembrane</keyword>
<dbReference type="KEGG" id="nti:DNFV4_04337"/>
<keyword evidence="1" id="KW-0472">Membrane</keyword>
<organism evidence="2 3">
    <name type="scientific">Nitrospira tepida</name>
    <dbReference type="NCBI Taxonomy" id="2973512"/>
    <lineage>
        <taxon>Bacteria</taxon>
        <taxon>Pseudomonadati</taxon>
        <taxon>Nitrospirota</taxon>
        <taxon>Nitrospiria</taxon>
        <taxon>Nitrospirales</taxon>
        <taxon>Nitrospiraceae</taxon>
        <taxon>Nitrospira</taxon>
    </lineage>
</organism>
<protein>
    <recommendedName>
        <fullName evidence="4">DUF155 domain-containing protein</fullName>
    </recommendedName>
</protein>
<evidence type="ECO:0008006" key="4">
    <source>
        <dbReference type="Google" id="ProtNLM"/>
    </source>
</evidence>
<reference evidence="2" key="1">
    <citation type="submission" date="2022-10" db="EMBL/GenBank/DDBJ databases">
        <authorList>
            <person name="Koch H."/>
        </authorList>
    </citation>
    <scope>NUCLEOTIDE SEQUENCE</scope>
    <source>
        <strain evidence="2">DNF</strain>
    </source>
</reference>
<evidence type="ECO:0000256" key="1">
    <source>
        <dbReference type="SAM" id="Phobius"/>
    </source>
</evidence>
<accession>A0AA86N353</accession>
<gene>
    <name evidence="2" type="ORF">DNFV4_04337</name>
</gene>
<evidence type="ECO:0000313" key="3">
    <source>
        <dbReference type="Proteomes" id="UP001179121"/>
    </source>
</evidence>
<keyword evidence="3" id="KW-1185">Reference proteome</keyword>
<keyword evidence="1" id="KW-1133">Transmembrane helix</keyword>
<proteinExistence type="predicted"/>
<evidence type="ECO:0000313" key="2">
    <source>
        <dbReference type="EMBL" id="CAI4033895.1"/>
    </source>
</evidence>